<keyword evidence="2" id="KW-1185">Reference proteome</keyword>
<dbReference type="Pfam" id="PF13646">
    <property type="entry name" value="HEAT_2"/>
    <property type="match status" value="1"/>
</dbReference>
<protein>
    <submittedName>
        <fullName evidence="1">HEAT repeat containing 9</fullName>
    </submittedName>
</protein>
<dbReference type="Proteomes" id="UP001163046">
    <property type="component" value="Unassembled WGS sequence"/>
</dbReference>
<dbReference type="InterPro" id="IPR011989">
    <property type="entry name" value="ARM-like"/>
</dbReference>
<sequence length="208" mass="23646">MNCKDKLVVDALLQQLSTAHNWKLRMEAADLLIFIGARDVFKVISTDEVFDTLERLLWDHANKELRSKVSDAISSLDLRQRACQLVLRRLEDPAEEVRGRAVISLATLEMKGVKEMKALLDILELDSSVYVRIQVVRAFSHMEWNDPRILRSLREREKGEGTLATEARKLSRTLSDVPAKRLWSNNLTPGPSTNTAVHTLTEERRGTG</sequence>
<evidence type="ECO:0000313" key="2">
    <source>
        <dbReference type="Proteomes" id="UP001163046"/>
    </source>
</evidence>
<comment type="caution">
    <text evidence="1">The sequence shown here is derived from an EMBL/GenBank/DDBJ whole genome shotgun (WGS) entry which is preliminary data.</text>
</comment>
<dbReference type="Gene3D" id="1.25.10.10">
    <property type="entry name" value="Leucine-rich Repeat Variant"/>
    <property type="match status" value="1"/>
</dbReference>
<dbReference type="InterPro" id="IPR052873">
    <property type="entry name" value="HEATR9"/>
</dbReference>
<dbReference type="OrthoDB" id="5985441at2759"/>
<dbReference type="SUPFAM" id="SSF48371">
    <property type="entry name" value="ARM repeat"/>
    <property type="match status" value="1"/>
</dbReference>
<reference evidence="1" key="1">
    <citation type="submission" date="2023-01" db="EMBL/GenBank/DDBJ databases">
        <title>Genome assembly of the deep-sea coral Lophelia pertusa.</title>
        <authorList>
            <person name="Herrera S."/>
            <person name="Cordes E."/>
        </authorList>
    </citation>
    <scope>NUCLEOTIDE SEQUENCE</scope>
    <source>
        <strain evidence="1">USNM1676648</strain>
        <tissue evidence="1">Polyp</tissue>
    </source>
</reference>
<dbReference type="AlphaFoldDB" id="A0A9W9Z7V6"/>
<organism evidence="1 2">
    <name type="scientific">Desmophyllum pertusum</name>
    <dbReference type="NCBI Taxonomy" id="174260"/>
    <lineage>
        <taxon>Eukaryota</taxon>
        <taxon>Metazoa</taxon>
        <taxon>Cnidaria</taxon>
        <taxon>Anthozoa</taxon>
        <taxon>Hexacorallia</taxon>
        <taxon>Scleractinia</taxon>
        <taxon>Caryophylliina</taxon>
        <taxon>Caryophylliidae</taxon>
        <taxon>Desmophyllum</taxon>
    </lineage>
</organism>
<dbReference type="PANTHER" id="PTHR38323">
    <property type="entry name" value="PROTEIN HEATR9"/>
    <property type="match status" value="1"/>
</dbReference>
<dbReference type="PANTHER" id="PTHR38323:SF1">
    <property type="entry name" value="PROTEIN HEATR9"/>
    <property type="match status" value="1"/>
</dbReference>
<dbReference type="EMBL" id="MU826399">
    <property type="protein sequence ID" value="KAJ7376450.1"/>
    <property type="molecule type" value="Genomic_DNA"/>
</dbReference>
<accession>A0A9W9Z7V6</accession>
<dbReference type="InterPro" id="IPR016024">
    <property type="entry name" value="ARM-type_fold"/>
</dbReference>
<gene>
    <name evidence="1" type="primary">Heatr9_3</name>
    <name evidence="1" type="ORF">OS493_034727</name>
</gene>
<evidence type="ECO:0000313" key="1">
    <source>
        <dbReference type="EMBL" id="KAJ7376450.1"/>
    </source>
</evidence>
<proteinExistence type="predicted"/>
<name>A0A9W9Z7V6_9CNID</name>